<accession>A0A8J7PEW4</accession>
<proteinExistence type="predicted"/>
<feature type="transmembrane region" description="Helical" evidence="1">
    <location>
        <begin position="116"/>
        <end position="138"/>
    </location>
</feature>
<reference evidence="2" key="1">
    <citation type="submission" date="2021-02" db="EMBL/GenBank/DDBJ databases">
        <title>Genome-Resolved Metagenomics of a Microbial Community Performing Photosynthetic Biological Nutrient Removal.</title>
        <authorList>
            <person name="Mcdaniel E.A."/>
        </authorList>
    </citation>
    <scope>NUCLEOTIDE SEQUENCE</scope>
    <source>
        <strain evidence="2">UWPOB_OBS1</strain>
    </source>
</reference>
<protein>
    <submittedName>
        <fullName evidence="2">Uncharacterized protein</fullName>
    </submittedName>
</protein>
<keyword evidence="1" id="KW-0812">Transmembrane</keyword>
<dbReference type="Proteomes" id="UP000664277">
    <property type="component" value="Unassembled WGS sequence"/>
</dbReference>
<name>A0A8J7PEW4_9BACT</name>
<evidence type="ECO:0000313" key="3">
    <source>
        <dbReference type="Proteomes" id="UP000664277"/>
    </source>
</evidence>
<dbReference type="EMBL" id="JAFLCK010000007">
    <property type="protein sequence ID" value="MBN8660012.1"/>
    <property type="molecule type" value="Genomic_DNA"/>
</dbReference>
<evidence type="ECO:0000313" key="2">
    <source>
        <dbReference type="EMBL" id="MBN8660012.1"/>
    </source>
</evidence>
<dbReference type="AlphaFoldDB" id="A0A8J7PEW4"/>
<organism evidence="2 3">
    <name type="scientific">Candidatus Obscuribacter phosphatis</name>
    <dbReference type="NCBI Taxonomy" id="1906157"/>
    <lineage>
        <taxon>Bacteria</taxon>
        <taxon>Bacillati</taxon>
        <taxon>Candidatus Melainabacteria</taxon>
        <taxon>Candidatus Obscuribacterales</taxon>
        <taxon>Candidatus Obscuribacteraceae</taxon>
        <taxon>Candidatus Obscuribacter</taxon>
    </lineage>
</organism>
<sequence>MNKKEQEIQSKLLELESTVLKESTELSVAEKSTDLLSQKAKGKAGGSKDETVTKSDSAYFGGIGLIVLGLVILFQHIHVSNSFLAMLLGGGGSFLVVFLPLMIGIGMMIYNSRNKWGWVVTAGSSVMLVLSVLAGLQMRLDSMSLLQMIMLFLPFAIGGSLLVKGMGGPKGVMQTVKHNLPKKSDNE</sequence>
<gene>
    <name evidence="2" type="ORF">J0M35_06585</name>
</gene>
<feature type="transmembrane region" description="Helical" evidence="1">
    <location>
        <begin position="58"/>
        <end position="77"/>
    </location>
</feature>
<comment type="caution">
    <text evidence="2">The sequence shown here is derived from an EMBL/GenBank/DDBJ whole genome shotgun (WGS) entry which is preliminary data.</text>
</comment>
<feature type="transmembrane region" description="Helical" evidence="1">
    <location>
        <begin position="144"/>
        <end position="163"/>
    </location>
</feature>
<keyword evidence="1" id="KW-0472">Membrane</keyword>
<evidence type="ECO:0000256" key="1">
    <source>
        <dbReference type="SAM" id="Phobius"/>
    </source>
</evidence>
<keyword evidence="1" id="KW-1133">Transmembrane helix</keyword>
<feature type="transmembrane region" description="Helical" evidence="1">
    <location>
        <begin position="83"/>
        <end position="109"/>
    </location>
</feature>